<keyword evidence="5" id="KW-1133">Transmembrane helix</keyword>
<evidence type="ECO:0000256" key="7">
    <source>
        <dbReference type="ARBA" id="ARBA00037847"/>
    </source>
</evidence>
<comment type="similarity">
    <text evidence="2 8">Belongs to the EMP24/GP25L family.</text>
</comment>
<evidence type="ECO:0000313" key="12">
    <source>
        <dbReference type="Proteomes" id="UP000005237"/>
    </source>
</evidence>
<evidence type="ECO:0000256" key="6">
    <source>
        <dbReference type="ARBA" id="ARBA00023136"/>
    </source>
</evidence>
<feature type="domain" description="GOLD" evidence="10">
    <location>
        <begin position="34"/>
        <end position="113"/>
    </location>
</feature>
<accession>A0A8R1IWT2</accession>
<reference evidence="12" key="1">
    <citation type="submission" date="2010-08" db="EMBL/GenBank/DDBJ databases">
        <authorList>
            <consortium name="Caenorhabditis japonica Sequencing Consortium"/>
            <person name="Wilson R.K."/>
        </authorList>
    </citation>
    <scope>NUCLEOTIDE SEQUENCE [LARGE SCALE GENOMIC DNA]</scope>
    <source>
        <strain evidence="12">DF5081</strain>
    </source>
</reference>
<dbReference type="InterPro" id="IPR036598">
    <property type="entry name" value="GOLD_dom_sf"/>
</dbReference>
<dbReference type="AlphaFoldDB" id="A0A8R1IWT2"/>
<organism evidence="11 12">
    <name type="scientific">Caenorhabditis japonica</name>
    <dbReference type="NCBI Taxonomy" id="281687"/>
    <lineage>
        <taxon>Eukaryota</taxon>
        <taxon>Metazoa</taxon>
        <taxon>Ecdysozoa</taxon>
        <taxon>Nematoda</taxon>
        <taxon>Chromadorea</taxon>
        <taxon>Rhabditida</taxon>
        <taxon>Rhabditina</taxon>
        <taxon>Rhabditomorpha</taxon>
        <taxon>Rhabditoidea</taxon>
        <taxon>Rhabditidae</taxon>
        <taxon>Peloderinae</taxon>
        <taxon>Caenorhabditis</taxon>
    </lineage>
</organism>
<reference evidence="11" key="2">
    <citation type="submission" date="2022-06" db="UniProtKB">
        <authorList>
            <consortium name="EnsemblMetazoa"/>
        </authorList>
    </citation>
    <scope>IDENTIFICATION</scope>
    <source>
        <strain evidence="11">DF5081</strain>
    </source>
</reference>
<evidence type="ECO:0000256" key="9">
    <source>
        <dbReference type="SAM" id="SignalP"/>
    </source>
</evidence>
<evidence type="ECO:0000259" key="10">
    <source>
        <dbReference type="PROSITE" id="PS50866"/>
    </source>
</evidence>
<dbReference type="EnsemblMetazoa" id="CJA38641.1">
    <property type="protein sequence ID" value="CJA38641.1"/>
    <property type="gene ID" value="WBGene00214488"/>
</dbReference>
<evidence type="ECO:0000256" key="5">
    <source>
        <dbReference type="ARBA" id="ARBA00022989"/>
    </source>
</evidence>
<evidence type="ECO:0000313" key="11">
    <source>
        <dbReference type="EnsemblMetazoa" id="CJA38641.1"/>
    </source>
</evidence>
<proteinExistence type="inferred from homology"/>
<name>A0A8R1IWT2_CAEJA</name>
<dbReference type="PROSITE" id="PS50866">
    <property type="entry name" value="GOLD"/>
    <property type="match status" value="1"/>
</dbReference>
<dbReference type="GO" id="GO:0016020">
    <property type="term" value="C:membrane"/>
    <property type="evidence" value="ECO:0007669"/>
    <property type="project" value="UniProtKB-SubCell"/>
</dbReference>
<dbReference type="Proteomes" id="UP000005237">
    <property type="component" value="Unassembled WGS sequence"/>
</dbReference>
<evidence type="ECO:0000256" key="1">
    <source>
        <dbReference type="ARBA" id="ARBA00004479"/>
    </source>
</evidence>
<evidence type="ECO:0000256" key="4">
    <source>
        <dbReference type="ARBA" id="ARBA00022729"/>
    </source>
</evidence>
<evidence type="ECO:0000256" key="3">
    <source>
        <dbReference type="ARBA" id="ARBA00022692"/>
    </source>
</evidence>
<dbReference type="GO" id="GO:0012505">
    <property type="term" value="C:endomembrane system"/>
    <property type="evidence" value="ECO:0007669"/>
    <property type="project" value="UniProtKB-SubCell"/>
</dbReference>
<sequence length="113" mass="12708">MGQFTLLIAALLASTTLIQCGEYDFTVEVPPGKFQCFFQPVDLAKHKTLEVDYQVIDGGDLNINFMILHGANILKQDQLKVDGSHRIELNQPGDYQVCFDNSFSYQFEKGCVL</sequence>
<evidence type="ECO:0000256" key="2">
    <source>
        <dbReference type="ARBA" id="ARBA00007104"/>
    </source>
</evidence>
<keyword evidence="6" id="KW-0472">Membrane</keyword>
<dbReference type="InterPro" id="IPR009038">
    <property type="entry name" value="GOLD_dom"/>
</dbReference>
<protein>
    <submittedName>
        <fullName evidence="11">GOLD domain-containing protein</fullName>
    </submittedName>
</protein>
<dbReference type="PANTHER" id="PTHR22811">
    <property type="entry name" value="TRANSMEMBRANE EMP24 DOMAIN-CONTAINING PROTEIN"/>
    <property type="match status" value="1"/>
</dbReference>
<feature type="chain" id="PRO_5035826903" evidence="9">
    <location>
        <begin position="21"/>
        <end position="113"/>
    </location>
</feature>
<keyword evidence="12" id="KW-1185">Reference proteome</keyword>
<comment type="subcellular location">
    <subcellularLocation>
        <location evidence="7">Endomembrane system</location>
        <topology evidence="7">Single-pass membrane protein</topology>
    </subcellularLocation>
    <subcellularLocation>
        <location evidence="1 8">Membrane</location>
        <topology evidence="1 8">Single-pass type I membrane protein</topology>
    </subcellularLocation>
</comment>
<dbReference type="Pfam" id="PF01105">
    <property type="entry name" value="EMP24_GP25L"/>
    <property type="match status" value="1"/>
</dbReference>
<dbReference type="InterPro" id="IPR015720">
    <property type="entry name" value="Emp24-like"/>
</dbReference>
<keyword evidence="3 8" id="KW-0812">Transmembrane</keyword>
<keyword evidence="4 9" id="KW-0732">Signal</keyword>
<dbReference type="SUPFAM" id="SSF101576">
    <property type="entry name" value="Supernatant protein factor (SPF), C-terminal domain"/>
    <property type="match status" value="1"/>
</dbReference>
<feature type="signal peptide" evidence="9">
    <location>
        <begin position="1"/>
        <end position="20"/>
    </location>
</feature>
<evidence type="ECO:0000256" key="8">
    <source>
        <dbReference type="RuleBase" id="RU003827"/>
    </source>
</evidence>